<feature type="transmembrane region" description="Helical" evidence="1">
    <location>
        <begin position="39"/>
        <end position="60"/>
    </location>
</feature>
<dbReference type="InterPro" id="IPR055947">
    <property type="entry name" value="DUF7525"/>
</dbReference>
<feature type="transmembrane region" description="Helical" evidence="1">
    <location>
        <begin position="12"/>
        <end position="32"/>
    </location>
</feature>
<dbReference type="Proteomes" id="UP000199451">
    <property type="component" value="Unassembled WGS sequence"/>
</dbReference>
<organism evidence="2 3">
    <name type="scientific">Halogranum gelatinilyticum</name>
    <dbReference type="NCBI Taxonomy" id="660521"/>
    <lineage>
        <taxon>Archaea</taxon>
        <taxon>Methanobacteriati</taxon>
        <taxon>Methanobacteriota</taxon>
        <taxon>Stenosarchaea group</taxon>
        <taxon>Halobacteria</taxon>
        <taxon>Halobacteriales</taxon>
        <taxon>Haloferacaceae</taxon>
    </lineage>
</organism>
<keyword evidence="3" id="KW-1185">Reference proteome</keyword>
<keyword evidence="1" id="KW-1133">Transmembrane helix</keyword>
<reference evidence="3" key="1">
    <citation type="submission" date="2016-10" db="EMBL/GenBank/DDBJ databases">
        <authorList>
            <person name="Varghese N."/>
            <person name="Submissions S."/>
        </authorList>
    </citation>
    <scope>NUCLEOTIDE SEQUENCE [LARGE SCALE GENOMIC DNA]</scope>
    <source>
        <strain evidence="3">CGMCC 1.10119</strain>
    </source>
</reference>
<evidence type="ECO:0000313" key="3">
    <source>
        <dbReference type="Proteomes" id="UP000199451"/>
    </source>
</evidence>
<dbReference type="EMBL" id="FNHL01000009">
    <property type="protein sequence ID" value="SDN29557.1"/>
    <property type="molecule type" value="Genomic_DNA"/>
</dbReference>
<dbReference type="AlphaFoldDB" id="A0A1H0A824"/>
<proteinExistence type="predicted"/>
<evidence type="ECO:0000313" key="2">
    <source>
        <dbReference type="EMBL" id="SDN29557.1"/>
    </source>
</evidence>
<name>A0A1H0A824_9EURY</name>
<dbReference type="RefSeq" id="WP_089700214.1">
    <property type="nucleotide sequence ID" value="NZ_FNHL01000009.1"/>
</dbReference>
<protein>
    <submittedName>
        <fullName evidence="2">Uncharacterized protein</fullName>
    </submittedName>
</protein>
<keyword evidence="1" id="KW-0472">Membrane</keyword>
<dbReference type="STRING" id="660521.SAMN04487949_3862"/>
<keyword evidence="1" id="KW-0812">Transmembrane</keyword>
<accession>A0A1H0A824</accession>
<dbReference type="Pfam" id="PF24369">
    <property type="entry name" value="DUF7525"/>
    <property type="match status" value="1"/>
</dbReference>
<gene>
    <name evidence="2" type="ORF">SAMN04487949_3862</name>
</gene>
<sequence length="61" mass="6147">MEGQAVYSDKGIGFAMLFSLLAIGGAAVLLVAPGQVTKAWGFALAMVAASIAVVGTQAYWG</sequence>
<evidence type="ECO:0000256" key="1">
    <source>
        <dbReference type="SAM" id="Phobius"/>
    </source>
</evidence>